<dbReference type="AlphaFoldDB" id="A0A319E8T8"/>
<gene>
    <name evidence="2" type="ORF">BO78DRAFT_209299</name>
</gene>
<evidence type="ECO:0000256" key="1">
    <source>
        <dbReference type="SAM" id="MobiDB-lite"/>
    </source>
</evidence>
<evidence type="ECO:0000313" key="3">
    <source>
        <dbReference type="Proteomes" id="UP000248423"/>
    </source>
</evidence>
<accession>A0A319E8T8</accession>
<sequence length="87" mass="9635">MHRQARWSPRQSPVTSHRVGFGTHHIRSMAALLDLDRSSSFLHAILLAFALSLSLTKLTPLPVHPSNSGRSLRWKPEILQSGAASDQ</sequence>
<reference evidence="2 3" key="1">
    <citation type="submission" date="2018-02" db="EMBL/GenBank/DDBJ databases">
        <title>The genomes of Aspergillus section Nigri reveals drivers in fungal speciation.</title>
        <authorList>
            <consortium name="DOE Joint Genome Institute"/>
            <person name="Vesth T.C."/>
            <person name="Nybo J."/>
            <person name="Theobald S."/>
            <person name="Brandl J."/>
            <person name="Frisvad J.C."/>
            <person name="Nielsen K.F."/>
            <person name="Lyhne E.K."/>
            <person name="Kogle M.E."/>
            <person name="Kuo A."/>
            <person name="Riley R."/>
            <person name="Clum A."/>
            <person name="Nolan M."/>
            <person name="Lipzen A."/>
            <person name="Salamov A."/>
            <person name="Henrissat B."/>
            <person name="Wiebenga A."/>
            <person name="De vries R.P."/>
            <person name="Grigoriev I.V."/>
            <person name="Mortensen U.H."/>
            <person name="Andersen M.R."/>
            <person name="Baker S.E."/>
        </authorList>
    </citation>
    <scope>NUCLEOTIDE SEQUENCE [LARGE SCALE GENOMIC DNA]</scope>
    <source>
        <strain evidence="2 3">CBS 121057</strain>
    </source>
</reference>
<dbReference type="EMBL" id="KZ826386">
    <property type="protein sequence ID" value="PYI02988.1"/>
    <property type="molecule type" value="Genomic_DNA"/>
</dbReference>
<evidence type="ECO:0000313" key="2">
    <source>
        <dbReference type="EMBL" id="PYI02988.1"/>
    </source>
</evidence>
<dbReference type="Proteomes" id="UP000248423">
    <property type="component" value="Unassembled WGS sequence"/>
</dbReference>
<proteinExistence type="predicted"/>
<keyword evidence="3" id="KW-1185">Reference proteome</keyword>
<organism evidence="2 3">
    <name type="scientific">Aspergillus sclerotiicarbonarius (strain CBS 121057 / IBT 28362)</name>
    <dbReference type="NCBI Taxonomy" id="1448318"/>
    <lineage>
        <taxon>Eukaryota</taxon>
        <taxon>Fungi</taxon>
        <taxon>Dikarya</taxon>
        <taxon>Ascomycota</taxon>
        <taxon>Pezizomycotina</taxon>
        <taxon>Eurotiomycetes</taxon>
        <taxon>Eurotiomycetidae</taxon>
        <taxon>Eurotiales</taxon>
        <taxon>Aspergillaceae</taxon>
        <taxon>Aspergillus</taxon>
        <taxon>Aspergillus subgen. Circumdati</taxon>
    </lineage>
</organism>
<feature type="region of interest" description="Disordered" evidence="1">
    <location>
        <begin position="62"/>
        <end position="87"/>
    </location>
</feature>
<dbReference type="VEuPathDB" id="FungiDB:BO78DRAFT_209299"/>
<name>A0A319E8T8_ASPSB</name>
<protein>
    <submittedName>
        <fullName evidence="2">Uncharacterized protein</fullName>
    </submittedName>
</protein>